<feature type="non-terminal residue" evidence="1">
    <location>
        <position position="1"/>
    </location>
</feature>
<protein>
    <submittedName>
        <fullName evidence="1">Uncharacterized protein</fullName>
    </submittedName>
</protein>
<reference evidence="1" key="1">
    <citation type="journal article" date="2019" name="Sci. Rep.">
        <title>Draft genome of Tanacetum cinerariifolium, the natural source of mosquito coil.</title>
        <authorList>
            <person name="Yamashiro T."/>
            <person name="Shiraishi A."/>
            <person name="Satake H."/>
            <person name="Nakayama K."/>
        </authorList>
    </citation>
    <scope>NUCLEOTIDE SEQUENCE</scope>
</reference>
<sequence>DKHTQALEIIKLKKKVKKLKKKKRLNHSGFKRLRKVGTSQRVKSSADTIVGAHEDASKQGGKKIEAIDADEDITLVDVEKDEKAVTMDAEP</sequence>
<proteinExistence type="predicted"/>
<gene>
    <name evidence="1" type="ORF">Tci_881863</name>
</gene>
<evidence type="ECO:0000313" key="1">
    <source>
        <dbReference type="EMBL" id="GFD09894.1"/>
    </source>
</evidence>
<name>A0A699TPK1_TANCI</name>
<comment type="caution">
    <text evidence="1">The sequence shown here is derived from an EMBL/GenBank/DDBJ whole genome shotgun (WGS) entry which is preliminary data.</text>
</comment>
<organism evidence="1">
    <name type="scientific">Tanacetum cinerariifolium</name>
    <name type="common">Dalmatian daisy</name>
    <name type="synonym">Chrysanthemum cinerariifolium</name>
    <dbReference type="NCBI Taxonomy" id="118510"/>
    <lineage>
        <taxon>Eukaryota</taxon>
        <taxon>Viridiplantae</taxon>
        <taxon>Streptophyta</taxon>
        <taxon>Embryophyta</taxon>
        <taxon>Tracheophyta</taxon>
        <taxon>Spermatophyta</taxon>
        <taxon>Magnoliopsida</taxon>
        <taxon>eudicotyledons</taxon>
        <taxon>Gunneridae</taxon>
        <taxon>Pentapetalae</taxon>
        <taxon>asterids</taxon>
        <taxon>campanulids</taxon>
        <taxon>Asterales</taxon>
        <taxon>Asteraceae</taxon>
        <taxon>Asteroideae</taxon>
        <taxon>Anthemideae</taxon>
        <taxon>Anthemidinae</taxon>
        <taxon>Tanacetum</taxon>
    </lineage>
</organism>
<dbReference type="EMBL" id="BKCJ011248688">
    <property type="protein sequence ID" value="GFD09894.1"/>
    <property type="molecule type" value="Genomic_DNA"/>
</dbReference>
<dbReference type="AlphaFoldDB" id="A0A699TPK1"/>
<accession>A0A699TPK1</accession>